<organism evidence="1 2">
    <name type="scientific">Caenorhabditis angaria</name>
    <dbReference type="NCBI Taxonomy" id="860376"/>
    <lineage>
        <taxon>Eukaryota</taxon>
        <taxon>Metazoa</taxon>
        <taxon>Ecdysozoa</taxon>
        <taxon>Nematoda</taxon>
        <taxon>Chromadorea</taxon>
        <taxon>Rhabditida</taxon>
        <taxon>Rhabditina</taxon>
        <taxon>Rhabditomorpha</taxon>
        <taxon>Rhabditoidea</taxon>
        <taxon>Rhabditidae</taxon>
        <taxon>Peloderinae</taxon>
        <taxon>Caenorhabditis</taxon>
    </lineage>
</organism>
<accession>A0A9P1NBF3</accession>
<keyword evidence="2" id="KW-1185">Reference proteome</keyword>
<name>A0A9P1NBF3_9PELO</name>
<dbReference type="OrthoDB" id="5827120at2759"/>
<comment type="caution">
    <text evidence="1">The sequence shown here is derived from an EMBL/GenBank/DDBJ whole genome shotgun (WGS) entry which is preliminary data.</text>
</comment>
<protein>
    <submittedName>
        <fullName evidence="1">Uncharacterized protein</fullName>
    </submittedName>
</protein>
<evidence type="ECO:0000313" key="2">
    <source>
        <dbReference type="Proteomes" id="UP001152747"/>
    </source>
</evidence>
<dbReference type="EMBL" id="CANHGI010000006">
    <property type="protein sequence ID" value="CAI5456760.1"/>
    <property type="molecule type" value="Genomic_DNA"/>
</dbReference>
<dbReference type="AlphaFoldDB" id="A0A9P1NBF3"/>
<gene>
    <name evidence="1" type="ORF">CAMP_LOCUS19397</name>
</gene>
<dbReference type="Proteomes" id="UP001152747">
    <property type="component" value="Unassembled WGS sequence"/>
</dbReference>
<reference evidence="1" key="1">
    <citation type="submission" date="2022-11" db="EMBL/GenBank/DDBJ databases">
        <authorList>
            <person name="Kikuchi T."/>
        </authorList>
    </citation>
    <scope>NUCLEOTIDE SEQUENCE</scope>
    <source>
        <strain evidence="1">PS1010</strain>
    </source>
</reference>
<proteinExistence type="predicted"/>
<evidence type="ECO:0000313" key="1">
    <source>
        <dbReference type="EMBL" id="CAI5456760.1"/>
    </source>
</evidence>
<sequence length="403" mass="47393">MIKLLIFSSIFQYFLIFGKKLNIDTVYKDIQFANFLNAEFNYSSFLAQADMTAEKYVPFQDTSNDTFFRVGLLHRSQLENYTKIRMEDQLGSLKNKPWMPIKELREEFANCALFKFGSFSEHDFKYDKGMYGWMNIMKFSCTFLSDKVMIFAMAFARTRFRLNQVYLRRQNKYWATSGRSLITRDVQKITEIFTIRFSEFVNDKIEEELKKHGQFRHGKKLEENPLSINMETFDELTVMYGRLRKHSKMSESRGHTFSTMAIGVKTRFFLTSPGHVNTAIEAISEELSDAPLQVLDNCNTDLCTYDNTKNVTFHMKTETHKFSKENAFIHTVNPRYTVVAYQVAKPYFVFETMKRKTAIKIVDVKQNYDAKADNIWKKLLDQQFTLAIHVHNQAMFPFGRKTS</sequence>